<keyword evidence="2" id="KW-1185">Reference proteome</keyword>
<accession>A0ABS7J8S4</accession>
<comment type="caution">
    <text evidence="1">The sequence shown here is derived from an EMBL/GenBank/DDBJ whole genome shotgun (WGS) entry which is preliminary data.</text>
</comment>
<sequence>MADRPDIQEELQKRGNSFAIGLDTDRKWVNGVQVFPTPEYTLFVFREQGVMGGGETGFEQVMKNVSSVVMPTSVAVEFRDILNQLLPSEPND</sequence>
<organism evidence="1 2">
    <name type="scientific">Qipengyuania qiaonensis</name>
    <dbReference type="NCBI Taxonomy" id="2867240"/>
    <lineage>
        <taxon>Bacteria</taxon>
        <taxon>Pseudomonadati</taxon>
        <taxon>Pseudomonadota</taxon>
        <taxon>Alphaproteobacteria</taxon>
        <taxon>Sphingomonadales</taxon>
        <taxon>Erythrobacteraceae</taxon>
        <taxon>Qipengyuania</taxon>
    </lineage>
</organism>
<protein>
    <submittedName>
        <fullName evidence="1">Uncharacterized protein</fullName>
    </submittedName>
</protein>
<proteinExistence type="predicted"/>
<gene>
    <name evidence="1" type="ORF">K3174_09235</name>
</gene>
<evidence type="ECO:0000313" key="2">
    <source>
        <dbReference type="Proteomes" id="UP000755104"/>
    </source>
</evidence>
<name>A0ABS7J8S4_9SPHN</name>
<dbReference type="Proteomes" id="UP000755104">
    <property type="component" value="Unassembled WGS sequence"/>
</dbReference>
<evidence type="ECO:0000313" key="1">
    <source>
        <dbReference type="EMBL" id="MBX7482716.1"/>
    </source>
</evidence>
<dbReference type="EMBL" id="JAIGNO010000004">
    <property type="protein sequence ID" value="MBX7482716.1"/>
    <property type="molecule type" value="Genomic_DNA"/>
</dbReference>
<reference evidence="1 2" key="1">
    <citation type="submission" date="2021-08" db="EMBL/GenBank/DDBJ databases">
        <title>Comparative Genomics Analysis of the Genus Qipengyuania Reveals Extensive Genetic Diversity and Metabolic Versatility, Including the Description of Fifteen Novel Species.</title>
        <authorList>
            <person name="Liu Y."/>
        </authorList>
    </citation>
    <scope>NUCLEOTIDE SEQUENCE [LARGE SCALE GENOMIC DNA]</scope>
    <source>
        <strain evidence="1 2">6D47A</strain>
    </source>
</reference>
<dbReference type="RefSeq" id="WP_221557953.1">
    <property type="nucleotide sequence ID" value="NZ_JAIGNO010000004.1"/>
</dbReference>